<evidence type="ECO:0000313" key="6">
    <source>
        <dbReference type="EMBL" id="MFI6501285.1"/>
    </source>
</evidence>
<dbReference type="Gene3D" id="2.130.10.10">
    <property type="entry name" value="YVTN repeat-like/Quinoprotein amine dehydrogenase"/>
    <property type="match status" value="3"/>
</dbReference>
<dbReference type="RefSeq" id="WP_397085697.1">
    <property type="nucleotide sequence ID" value="NZ_JBITGY010000007.1"/>
</dbReference>
<feature type="transmembrane region" description="Helical" evidence="4">
    <location>
        <begin position="264"/>
        <end position="286"/>
    </location>
</feature>
<evidence type="ECO:0000259" key="5">
    <source>
        <dbReference type="Pfam" id="PF20703"/>
    </source>
</evidence>
<keyword evidence="4" id="KW-1133">Transmembrane helix</keyword>
<dbReference type="Pfam" id="PF00400">
    <property type="entry name" value="WD40"/>
    <property type="match status" value="3"/>
</dbReference>
<dbReference type="InterPro" id="IPR015943">
    <property type="entry name" value="WD40/YVTN_repeat-like_dom_sf"/>
</dbReference>
<feature type="repeat" description="WD" evidence="3">
    <location>
        <begin position="560"/>
        <end position="601"/>
    </location>
</feature>
<keyword evidence="4" id="KW-0812">Transmembrane</keyword>
<evidence type="ECO:0000256" key="3">
    <source>
        <dbReference type="PROSITE-ProRule" id="PRU00221"/>
    </source>
</evidence>
<feature type="repeat" description="WD" evidence="3">
    <location>
        <begin position="351"/>
        <end position="382"/>
    </location>
</feature>
<keyword evidence="4" id="KW-0472">Membrane</keyword>
<gene>
    <name evidence="6" type="ORF">ACIBG2_28180</name>
</gene>
<dbReference type="PANTHER" id="PTHR19848:SF8">
    <property type="entry name" value="F-BOX AND WD REPEAT DOMAIN CONTAINING 7"/>
    <property type="match status" value="1"/>
</dbReference>
<comment type="caution">
    <text evidence="6">The sequence shown here is derived from an EMBL/GenBank/DDBJ whole genome shotgun (WGS) entry which is preliminary data.</text>
</comment>
<evidence type="ECO:0000256" key="1">
    <source>
        <dbReference type="ARBA" id="ARBA00022574"/>
    </source>
</evidence>
<dbReference type="PROSITE" id="PS50082">
    <property type="entry name" value="WD_REPEATS_2"/>
    <property type="match status" value="4"/>
</dbReference>
<reference evidence="6 7" key="1">
    <citation type="submission" date="2024-10" db="EMBL/GenBank/DDBJ databases">
        <title>The Natural Products Discovery Center: Release of the First 8490 Sequenced Strains for Exploring Actinobacteria Biosynthetic Diversity.</title>
        <authorList>
            <person name="Kalkreuter E."/>
            <person name="Kautsar S.A."/>
            <person name="Yang D."/>
            <person name="Bader C.D."/>
            <person name="Teijaro C.N."/>
            <person name="Fluegel L."/>
            <person name="Davis C.M."/>
            <person name="Simpson J.R."/>
            <person name="Lauterbach L."/>
            <person name="Steele A.D."/>
            <person name="Gui C."/>
            <person name="Meng S."/>
            <person name="Li G."/>
            <person name="Viehrig K."/>
            <person name="Ye F."/>
            <person name="Su P."/>
            <person name="Kiefer A.F."/>
            <person name="Nichols A."/>
            <person name="Cepeda A.J."/>
            <person name="Yan W."/>
            <person name="Fan B."/>
            <person name="Jiang Y."/>
            <person name="Adhikari A."/>
            <person name="Zheng C.-J."/>
            <person name="Schuster L."/>
            <person name="Cowan T.M."/>
            <person name="Smanski M.J."/>
            <person name="Chevrette M.G."/>
            <person name="De Carvalho L.P.S."/>
            <person name="Shen B."/>
        </authorList>
    </citation>
    <scope>NUCLEOTIDE SEQUENCE [LARGE SCALE GENOMIC DNA]</scope>
    <source>
        <strain evidence="6 7">NPDC050545</strain>
    </source>
</reference>
<dbReference type="InterPro" id="IPR049052">
    <property type="entry name" value="nSTAND1"/>
</dbReference>
<dbReference type="SMART" id="SM00320">
    <property type="entry name" value="WD40"/>
    <property type="match status" value="8"/>
</dbReference>
<dbReference type="PRINTS" id="PR00320">
    <property type="entry name" value="GPROTEINBRPT"/>
</dbReference>
<evidence type="ECO:0000313" key="7">
    <source>
        <dbReference type="Proteomes" id="UP001612741"/>
    </source>
</evidence>
<dbReference type="PROSITE" id="PS00678">
    <property type="entry name" value="WD_REPEATS_1"/>
    <property type="match status" value="1"/>
</dbReference>
<dbReference type="Pfam" id="PF20703">
    <property type="entry name" value="nSTAND1"/>
    <property type="match status" value="1"/>
</dbReference>
<dbReference type="InterPro" id="IPR019775">
    <property type="entry name" value="WD40_repeat_CS"/>
</dbReference>
<keyword evidence="7" id="KW-1185">Reference proteome</keyword>
<evidence type="ECO:0000256" key="4">
    <source>
        <dbReference type="SAM" id="Phobius"/>
    </source>
</evidence>
<dbReference type="InterPro" id="IPR020472">
    <property type="entry name" value="WD40_PAC1"/>
</dbReference>
<feature type="domain" description="Novel STAND NTPase 1" evidence="5">
    <location>
        <begin position="15"/>
        <end position="212"/>
    </location>
</feature>
<dbReference type="PROSITE" id="PS50294">
    <property type="entry name" value="WD_REPEATS_REGION"/>
    <property type="match status" value="2"/>
</dbReference>
<proteinExistence type="predicted"/>
<organism evidence="6 7">
    <name type="scientific">Nonomuraea typhae</name>
    <dbReference type="NCBI Taxonomy" id="2603600"/>
    <lineage>
        <taxon>Bacteria</taxon>
        <taxon>Bacillati</taxon>
        <taxon>Actinomycetota</taxon>
        <taxon>Actinomycetes</taxon>
        <taxon>Streptosporangiales</taxon>
        <taxon>Streptosporangiaceae</taxon>
        <taxon>Nonomuraea</taxon>
    </lineage>
</organism>
<feature type="repeat" description="WD" evidence="3">
    <location>
        <begin position="517"/>
        <end position="558"/>
    </location>
</feature>
<dbReference type="InterPro" id="IPR011047">
    <property type="entry name" value="Quinoprotein_ADH-like_sf"/>
</dbReference>
<dbReference type="InterPro" id="IPR001680">
    <property type="entry name" value="WD40_rpt"/>
</dbReference>
<evidence type="ECO:0000256" key="2">
    <source>
        <dbReference type="ARBA" id="ARBA00022737"/>
    </source>
</evidence>
<dbReference type="EMBL" id="JBITGY010000007">
    <property type="protein sequence ID" value="MFI6501285.1"/>
    <property type="molecule type" value="Genomic_DNA"/>
</dbReference>
<dbReference type="Proteomes" id="UP001612741">
    <property type="component" value="Unassembled WGS sequence"/>
</dbReference>
<feature type="repeat" description="WD" evidence="3">
    <location>
        <begin position="637"/>
        <end position="678"/>
    </location>
</feature>
<dbReference type="SUPFAM" id="SSF50998">
    <property type="entry name" value="Quinoprotein alcohol dehydrogenase-like"/>
    <property type="match status" value="1"/>
</dbReference>
<accession>A0ABW7YZD5</accession>
<dbReference type="PANTHER" id="PTHR19848">
    <property type="entry name" value="WD40 REPEAT PROTEIN"/>
    <property type="match status" value="1"/>
</dbReference>
<protein>
    <submittedName>
        <fullName evidence="6">WD40 repeat domain-containing protein</fullName>
    </submittedName>
</protein>
<keyword evidence="1 3" id="KW-0853">WD repeat</keyword>
<name>A0ABW7YZD5_9ACTN</name>
<keyword evidence="2" id="KW-0677">Repeat</keyword>
<sequence length="707" mass="74924">MPVSGADVLRRAGGSLRPAELRQAIVEPATEAGLTLENGLIEVVLRDLGVRTDDRSCTAGTLPLLSHSLRTTWQHRSGEVLTLAGYERSGGVQGAVAATAERTWQRLTPEQQATAERLLLQMVRIGDGGEVARRPAELAELLRQPGARPVLEAFARARLITLTEGWAELAHEVLLPAWPRLTAWVDGNRAGLRIRQRLTGAAQAWHDEDRDPALLCRGGQLAVAGEWMAAHPGQAGELAAEFLRRSQEAAGAERRRERERARRLRYGVAALSVLLVLALVAGGVAAQQRIAAQHETALARSRLIAAQAHLLREADPSAAMQLAVSARRYADTPQARGAIISSSGVPLATRLPPFAAPVAALALRPDGRILATADAERGIRLWAASARPVLPATLGGWDVAALAYAQDVLVVGDEGGAVHVWRPGTPGSPAAVMRHRHAGAIVSVAVDGRGSRLASADESGALVVHDARSGERIAATRLPSVAEHIALSPDGQLVAASGAWRVRVWKAGTLAPSSGLIGGSSFEATGVSISADGRLLAAGGTDHATRLWRTTGARAPAEMLIGHGESVTTTVFSPHDATVATASTDRSVLLWDTGTRQHSAPLYHPQTVDQLAVAPGLVATAATDQIVRLWHLPPPVVTGHTGNVQAAAYRRDGHVLATTSDDDTIRLWDIAPDKEQNRICTHTGAVLDPGEWHQYLPGVPYLRPCRP</sequence>